<proteinExistence type="predicted"/>
<evidence type="ECO:0000313" key="2">
    <source>
        <dbReference type="Proteomes" id="UP000001025"/>
    </source>
</evidence>
<dbReference type="AlphaFoldDB" id="Q7UG82"/>
<keyword evidence="2" id="KW-1185">Reference proteome</keyword>
<sequence>MPKGHESGGVHCVQTTGYRLQSLRDKACENLHPWRINALTASHSQRFLHTSNKRTALAHCFFVFCRGTVPTS</sequence>
<dbReference type="InParanoid" id="Q7UG82"/>
<accession>Q7UG82</accession>
<dbReference type="EnsemblBacteria" id="CAD78447">
    <property type="protein sequence ID" value="CAD78447"/>
    <property type="gene ID" value="RB8064"/>
</dbReference>
<evidence type="ECO:0000313" key="1">
    <source>
        <dbReference type="EMBL" id="CAD78447.1"/>
    </source>
</evidence>
<organism evidence="1 2">
    <name type="scientific">Rhodopirellula baltica (strain DSM 10527 / NCIMB 13988 / SH1)</name>
    <dbReference type="NCBI Taxonomy" id="243090"/>
    <lineage>
        <taxon>Bacteria</taxon>
        <taxon>Pseudomonadati</taxon>
        <taxon>Planctomycetota</taxon>
        <taxon>Planctomycetia</taxon>
        <taxon>Pirellulales</taxon>
        <taxon>Pirellulaceae</taxon>
        <taxon>Rhodopirellula</taxon>
    </lineage>
</organism>
<name>Q7UG82_RHOBA</name>
<dbReference type="Proteomes" id="UP000001025">
    <property type="component" value="Chromosome"/>
</dbReference>
<gene>
    <name evidence="1" type="ordered locus">RB8064</name>
</gene>
<dbReference type="KEGG" id="rba:RB8064"/>
<dbReference type="EMBL" id="BX294147">
    <property type="protein sequence ID" value="CAD78447.1"/>
    <property type="molecule type" value="Genomic_DNA"/>
</dbReference>
<dbReference type="STRING" id="243090.RB8064"/>
<dbReference type="HOGENOM" id="CLU_2719643_0_0_0"/>
<reference evidence="1 2" key="1">
    <citation type="journal article" date="2003" name="Proc. Natl. Acad. Sci. U.S.A.">
        <title>Complete genome sequence of the marine planctomycete Pirellula sp. strain 1.</title>
        <authorList>
            <person name="Gloeckner F.O."/>
            <person name="Kube M."/>
            <person name="Bauer M."/>
            <person name="Teeling H."/>
            <person name="Lombardot T."/>
            <person name="Ludwig W."/>
            <person name="Gade D."/>
            <person name="Beck A."/>
            <person name="Borzym K."/>
            <person name="Heitmann K."/>
            <person name="Rabus R."/>
            <person name="Schlesner H."/>
            <person name="Amann R."/>
            <person name="Reinhardt R."/>
        </authorList>
    </citation>
    <scope>NUCLEOTIDE SEQUENCE [LARGE SCALE GENOMIC DNA]</scope>
    <source>
        <strain evidence="2">DSM 10527 / NCIMB 13988 / SH1</strain>
    </source>
</reference>
<protein>
    <submittedName>
        <fullName evidence="1">Uncharacterized protein</fullName>
    </submittedName>
</protein>